<dbReference type="Gene3D" id="1.10.3720.10">
    <property type="entry name" value="MetI-like"/>
    <property type="match status" value="1"/>
</dbReference>
<reference evidence="9" key="1">
    <citation type="journal article" date="2014" name="Int. J. Syst. Evol. Microbiol.">
        <title>Complete genome sequence of Corynebacterium casei LMG S-19264T (=DSM 44701T), isolated from a smear-ripened cheese.</title>
        <authorList>
            <consortium name="US DOE Joint Genome Institute (JGI-PGF)"/>
            <person name="Walter F."/>
            <person name="Albersmeier A."/>
            <person name="Kalinowski J."/>
            <person name="Ruckert C."/>
        </authorList>
    </citation>
    <scope>NUCLEOTIDE SEQUENCE</scope>
    <source>
        <strain evidence="9">CGMCC 4.7299</strain>
    </source>
</reference>
<comment type="caution">
    <text evidence="9">The sequence shown here is derived from an EMBL/GenBank/DDBJ whole genome shotgun (WGS) entry which is preliminary data.</text>
</comment>
<keyword evidence="6 7" id="KW-0472">Membrane</keyword>
<dbReference type="EMBL" id="BMMX01000044">
    <property type="protein sequence ID" value="GGL14413.1"/>
    <property type="molecule type" value="Genomic_DNA"/>
</dbReference>
<dbReference type="PANTHER" id="PTHR30193">
    <property type="entry name" value="ABC TRANSPORTER PERMEASE PROTEIN"/>
    <property type="match status" value="1"/>
</dbReference>
<keyword evidence="3" id="KW-1003">Cell membrane</keyword>
<feature type="transmembrane region" description="Helical" evidence="7">
    <location>
        <begin position="159"/>
        <end position="182"/>
    </location>
</feature>
<dbReference type="AlphaFoldDB" id="A0A8J3FRT9"/>
<keyword evidence="10" id="KW-1185">Reference proteome</keyword>
<keyword evidence="5 7" id="KW-1133">Transmembrane helix</keyword>
<evidence type="ECO:0000256" key="2">
    <source>
        <dbReference type="ARBA" id="ARBA00022448"/>
    </source>
</evidence>
<feature type="transmembrane region" description="Helical" evidence="7">
    <location>
        <begin position="12"/>
        <end position="36"/>
    </location>
</feature>
<dbReference type="InterPro" id="IPR035906">
    <property type="entry name" value="MetI-like_sf"/>
</dbReference>
<sequence length="298" mass="33085">MNSSRNRGYAVFLIPGVIASLAVIVVPLVMTVGISFTRWTGIGTPEWIGVDNYTRLFQDANFWASFGHILLLIVAMAVIPTLAGLVLAAVLFDYVAKAFGDRWAGFFRSGFYVPQVLPVAVTGIVWSWILHPSYGALNQILESVGLGSLGRNWLGDPKYALPSVMAVMIWFQLGYPVVMFMAGLQRIDPELYEAADMDGAGWWQRFRRITVYLIRPEFYVVLVTTTIAALKIFGQIFVLTRGGPSNATLVPSYFAYQNFFEKARVGYGSAISTMLTVIIVVLAFVFLRIQNRDQRIGG</sequence>
<proteinExistence type="inferred from homology"/>
<feature type="transmembrane region" description="Helical" evidence="7">
    <location>
        <begin position="69"/>
        <end position="94"/>
    </location>
</feature>
<feature type="domain" description="ABC transmembrane type-1" evidence="8">
    <location>
        <begin position="66"/>
        <end position="286"/>
    </location>
</feature>
<keyword evidence="2 7" id="KW-0813">Transport</keyword>
<dbReference type="GO" id="GO:0055085">
    <property type="term" value="P:transmembrane transport"/>
    <property type="evidence" value="ECO:0007669"/>
    <property type="project" value="InterPro"/>
</dbReference>
<gene>
    <name evidence="9" type="ORF">GCM10012284_56450</name>
</gene>
<keyword evidence="4 7" id="KW-0812">Transmembrane</keyword>
<dbReference type="PROSITE" id="PS50928">
    <property type="entry name" value="ABC_TM1"/>
    <property type="match status" value="1"/>
</dbReference>
<evidence type="ECO:0000313" key="10">
    <source>
        <dbReference type="Proteomes" id="UP000656042"/>
    </source>
</evidence>
<feature type="transmembrane region" description="Helical" evidence="7">
    <location>
        <begin position="106"/>
        <end position="129"/>
    </location>
</feature>
<organism evidence="9 10">
    <name type="scientific">Mangrovihabitans endophyticus</name>
    <dbReference type="NCBI Taxonomy" id="1751298"/>
    <lineage>
        <taxon>Bacteria</taxon>
        <taxon>Bacillati</taxon>
        <taxon>Actinomycetota</taxon>
        <taxon>Actinomycetes</taxon>
        <taxon>Micromonosporales</taxon>
        <taxon>Micromonosporaceae</taxon>
        <taxon>Mangrovihabitans</taxon>
    </lineage>
</organism>
<dbReference type="Pfam" id="PF00528">
    <property type="entry name" value="BPD_transp_1"/>
    <property type="match status" value="1"/>
</dbReference>
<evidence type="ECO:0000256" key="4">
    <source>
        <dbReference type="ARBA" id="ARBA00022692"/>
    </source>
</evidence>
<dbReference type="GO" id="GO:0005886">
    <property type="term" value="C:plasma membrane"/>
    <property type="evidence" value="ECO:0007669"/>
    <property type="project" value="UniProtKB-SubCell"/>
</dbReference>
<evidence type="ECO:0000256" key="1">
    <source>
        <dbReference type="ARBA" id="ARBA00004651"/>
    </source>
</evidence>
<dbReference type="Proteomes" id="UP000656042">
    <property type="component" value="Unassembled WGS sequence"/>
</dbReference>
<evidence type="ECO:0000313" key="9">
    <source>
        <dbReference type="EMBL" id="GGL14413.1"/>
    </source>
</evidence>
<evidence type="ECO:0000256" key="7">
    <source>
        <dbReference type="RuleBase" id="RU363032"/>
    </source>
</evidence>
<reference evidence="9" key="2">
    <citation type="submission" date="2020-09" db="EMBL/GenBank/DDBJ databases">
        <authorList>
            <person name="Sun Q."/>
            <person name="Zhou Y."/>
        </authorList>
    </citation>
    <scope>NUCLEOTIDE SEQUENCE</scope>
    <source>
        <strain evidence="9">CGMCC 4.7299</strain>
    </source>
</reference>
<dbReference type="PANTHER" id="PTHR30193:SF37">
    <property type="entry name" value="INNER MEMBRANE ABC TRANSPORTER PERMEASE PROTEIN YCJO"/>
    <property type="match status" value="1"/>
</dbReference>
<dbReference type="RefSeq" id="WP_189082364.1">
    <property type="nucleotide sequence ID" value="NZ_BMMX01000044.1"/>
</dbReference>
<feature type="transmembrane region" description="Helical" evidence="7">
    <location>
        <begin position="265"/>
        <end position="287"/>
    </location>
</feature>
<evidence type="ECO:0000256" key="5">
    <source>
        <dbReference type="ARBA" id="ARBA00022989"/>
    </source>
</evidence>
<evidence type="ECO:0000256" key="6">
    <source>
        <dbReference type="ARBA" id="ARBA00023136"/>
    </source>
</evidence>
<name>A0A8J3FRT9_9ACTN</name>
<evidence type="ECO:0000256" key="3">
    <source>
        <dbReference type="ARBA" id="ARBA00022475"/>
    </source>
</evidence>
<accession>A0A8J3FRT9</accession>
<comment type="subcellular location">
    <subcellularLocation>
        <location evidence="1 7">Cell membrane</location>
        <topology evidence="1 7">Multi-pass membrane protein</topology>
    </subcellularLocation>
</comment>
<evidence type="ECO:0000259" key="8">
    <source>
        <dbReference type="PROSITE" id="PS50928"/>
    </source>
</evidence>
<dbReference type="CDD" id="cd06261">
    <property type="entry name" value="TM_PBP2"/>
    <property type="match status" value="1"/>
</dbReference>
<dbReference type="InterPro" id="IPR000515">
    <property type="entry name" value="MetI-like"/>
</dbReference>
<feature type="transmembrane region" description="Helical" evidence="7">
    <location>
        <begin position="218"/>
        <end position="239"/>
    </location>
</feature>
<dbReference type="InterPro" id="IPR051393">
    <property type="entry name" value="ABC_transporter_permease"/>
</dbReference>
<protein>
    <submittedName>
        <fullName evidence="9">ABC transporter permease</fullName>
    </submittedName>
</protein>
<comment type="similarity">
    <text evidence="7">Belongs to the binding-protein-dependent transport system permease family.</text>
</comment>
<dbReference type="SUPFAM" id="SSF161098">
    <property type="entry name" value="MetI-like"/>
    <property type="match status" value="1"/>
</dbReference>